<dbReference type="InterPro" id="IPR035213">
    <property type="entry name" value="DUF5321"/>
</dbReference>
<protein>
    <submittedName>
        <fullName evidence="3">Unnamed protein product</fullName>
    </submittedName>
</protein>
<accession>A0AAI9EBS1</accession>
<feature type="compositionally biased region" description="Low complexity" evidence="1">
    <location>
        <begin position="199"/>
        <end position="211"/>
    </location>
</feature>
<keyword evidence="4" id="KW-1185">Reference proteome</keyword>
<evidence type="ECO:0000313" key="3">
    <source>
        <dbReference type="EMBL" id="CAK4030607.1"/>
    </source>
</evidence>
<dbReference type="Proteomes" id="UP001296104">
    <property type="component" value="Unassembled WGS sequence"/>
</dbReference>
<evidence type="ECO:0000313" key="4">
    <source>
        <dbReference type="Proteomes" id="UP001296104"/>
    </source>
</evidence>
<feature type="compositionally biased region" description="Basic and acidic residues" evidence="1">
    <location>
        <begin position="166"/>
        <end position="191"/>
    </location>
</feature>
<keyword evidence="2" id="KW-1133">Transmembrane helix</keyword>
<organism evidence="3 4">
    <name type="scientific">Lecanosticta acicola</name>
    <dbReference type="NCBI Taxonomy" id="111012"/>
    <lineage>
        <taxon>Eukaryota</taxon>
        <taxon>Fungi</taxon>
        <taxon>Dikarya</taxon>
        <taxon>Ascomycota</taxon>
        <taxon>Pezizomycotina</taxon>
        <taxon>Dothideomycetes</taxon>
        <taxon>Dothideomycetidae</taxon>
        <taxon>Mycosphaerellales</taxon>
        <taxon>Mycosphaerellaceae</taxon>
        <taxon>Lecanosticta</taxon>
    </lineage>
</organism>
<reference evidence="3" key="1">
    <citation type="submission" date="2023-11" db="EMBL/GenBank/DDBJ databases">
        <authorList>
            <person name="Alioto T."/>
            <person name="Alioto T."/>
            <person name="Gomez Garrido J."/>
        </authorList>
    </citation>
    <scope>NUCLEOTIDE SEQUENCE</scope>
</reference>
<comment type="caution">
    <text evidence="3">The sequence shown here is derived from an EMBL/GenBank/DDBJ whole genome shotgun (WGS) entry which is preliminary data.</text>
</comment>
<dbReference type="EMBL" id="CAVMBE010000038">
    <property type="protein sequence ID" value="CAK4030607.1"/>
    <property type="molecule type" value="Genomic_DNA"/>
</dbReference>
<evidence type="ECO:0000256" key="1">
    <source>
        <dbReference type="SAM" id="MobiDB-lite"/>
    </source>
</evidence>
<dbReference type="Pfam" id="PF17254">
    <property type="entry name" value="DUF5321"/>
    <property type="match status" value="1"/>
</dbReference>
<feature type="transmembrane region" description="Helical" evidence="2">
    <location>
        <begin position="83"/>
        <end position="104"/>
    </location>
</feature>
<name>A0AAI9EBS1_9PEZI</name>
<keyword evidence="2" id="KW-0812">Transmembrane</keyword>
<evidence type="ECO:0000256" key="2">
    <source>
        <dbReference type="SAM" id="Phobius"/>
    </source>
</evidence>
<gene>
    <name evidence="3" type="ORF">LECACI_7A005765</name>
</gene>
<proteinExistence type="predicted"/>
<feature type="region of interest" description="Disordered" evidence="1">
    <location>
        <begin position="163"/>
        <end position="218"/>
    </location>
</feature>
<sequence length="218" mass="24523">MATVRAVNLRRSVCAQCVRNQTQRRSYMPTPGLNYAEESRLPRVANPSFWSSLIPRVLRRPTDAGEAAQRAKKRAAGAEERRIGITFLLLGILVGSNAINLISLRREMLNFTRLTDAKLATLREVVKRVKDGEDVDVKKALGTGDPQQEKEWEQVIQELEETDMLIEGRKKREAQRAERAAQRQQEDEARSQSRRSKSETSTSGSTGAGDASRPKFLM</sequence>
<dbReference type="AlphaFoldDB" id="A0AAI9EBS1"/>
<keyword evidence="2" id="KW-0472">Membrane</keyword>